<dbReference type="OrthoDB" id="2440285at2759"/>
<sequence>MTQETNLHTPDNTFKISVKDNEDHEINLQSLIAMVDYKKIL</sequence>
<name>A0A9N8W3I9_9GLOM</name>
<evidence type="ECO:0000313" key="1">
    <source>
        <dbReference type="EMBL" id="CAG8473788.1"/>
    </source>
</evidence>
<gene>
    <name evidence="1" type="ORF">RFULGI_LOCUS1236</name>
</gene>
<dbReference type="EMBL" id="CAJVPZ010000699">
    <property type="protein sequence ID" value="CAG8473788.1"/>
    <property type="molecule type" value="Genomic_DNA"/>
</dbReference>
<accession>A0A9N8W3I9</accession>
<protein>
    <submittedName>
        <fullName evidence="1">10965_t:CDS:1</fullName>
    </submittedName>
</protein>
<proteinExistence type="predicted"/>
<comment type="caution">
    <text evidence="1">The sequence shown here is derived from an EMBL/GenBank/DDBJ whole genome shotgun (WGS) entry which is preliminary data.</text>
</comment>
<organism evidence="1 2">
    <name type="scientific">Racocetra fulgida</name>
    <dbReference type="NCBI Taxonomy" id="60492"/>
    <lineage>
        <taxon>Eukaryota</taxon>
        <taxon>Fungi</taxon>
        <taxon>Fungi incertae sedis</taxon>
        <taxon>Mucoromycota</taxon>
        <taxon>Glomeromycotina</taxon>
        <taxon>Glomeromycetes</taxon>
        <taxon>Diversisporales</taxon>
        <taxon>Gigasporaceae</taxon>
        <taxon>Racocetra</taxon>
    </lineage>
</organism>
<dbReference type="AlphaFoldDB" id="A0A9N8W3I9"/>
<dbReference type="Proteomes" id="UP000789396">
    <property type="component" value="Unassembled WGS sequence"/>
</dbReference>
<keyword evidence="2" id="KW-1185">Reference proteome</keyword>
<evidence type="ECO:0000313" key="2">
    <source>
        <dbReference type="Proteomes" id="UP000789396"/>
    </source>
</evidence>
<reference evidence="1" key="1">
    <citation type="submission" date="2021-06" db="EMBL/GenBank/DDBJ databases">
        <authorList>
            <person name="Kallberg Y."/>
            <person name="Tangrot J."/>
            <person name="Rosling A."/>
        </authorList>
    </citation>
    <scope>NUCLEOTIDE SEQUENCE</scope>
    <source>
        <strain evidence="1">IN212</strain>
    </source>
</reference>